<evidence type="ECO:0000313" key="5">
    <source>
        <dbReference type="Proteomes" id="UP000535543"/>
    </source>
</evidence>
<feature type="domain" description="Tyr recombinase" evidence="3">
    <location>
        <begin position="194"/>
        <end position="380"/>
    </location>
</feature>
<dbReference type="RefSeq" id="WP_169587211.1">
    <property type="nucleotide sequence ID" value="NZ_VCQU01000004.1"/>
</dbReference>
<dbReference type="Gene3D" id="1.10.443.10">
    <property type="entry name" value="Intergrase catalytic core"/>
    <property type="match status" value="1"/>
</dbReference>
<sequence>MFDDVEREIESIVLPHWGAVRRAAGAAPWLVLDDASAPVVPVRIFLTDFVARDNSPKSVRSYAFGLLRWWRWLHALGVDWNKATPAEGRDLVLWLRQTSKPRNLPRTKSLSTAGTINPITRKRYLDDQYAIRTIRHSPTVVRSFYEFWIERGEGPLINPIPLDPTHGRPHAHHNPMLPFRPEGRIRYNPTPPKQHPREIPDDRWRELFKALRSNRDRALLSLVVSNGARAQEILDIRMADVDWGDQLVRVTRKGTRAEQWLPASPDAFVWLRLYVADLGERIEPGEPLWQTRRRRDRGVGLRRQPMSYEALRKVLTRANDTLSTNWTMHDLRHTAALRMARDENLSARDVQTILGHAHLSTTADIYLIEDHDEVIRRVRCHLAEREQIAAQPAPDVATGYDEAVLDILFGGPRR</sequence>
<keyword evidence="5" id="KW-1185">Reference proteome</keyword>
<organism evidence="4 5">
    <name type="scientific">Antrihabitans stalactiti</name>
    <dbReference type="NCBI Taxonomy" id="2584121"/>
    <lineage>
        <taxon>Bacteria</taxon>
        <taxon>Bacillati</taxon>
        <taxon>Actinomycetota</taxon>
        <taxon>Actinomycetes</taxon>
        <taxon>Mycobacteriales</taxon>
        <taxon>Nocardiaceae</taxon>
        <taxon>Antrihabitans</taxon>
    </lineage>
</organism>
<keyword evidence="1" id="KW-0238">DNA-binding</keyword>
<dbReference type="EMBL" id="VCQU01000004">
    <property type="protein sequence ID" value="NMN95850.1"/>
    <property type="molecule type" value="Genomic_DNA"/>
</dbReference>
<dbReference type="InterPro" id="IPR002104">
    <property type="entry name" value="Integrase_catalytic"/>
</dbReference>
<dbReference type="GO" id="GO:0006310">
    <property type="term" value="P:DNA recombination"/>
    <property type="evidence" value="ECO:0007669"/>
    <property type="project" value="UniProtKB-KW"/>
</dbReference>
<dbReference type="InterPro" id="IPR013762">
    <property type="entry name" value="Integrase-like_cat_sf"/>
</dbReference>
<reference evidence="4 5" key="1">
    <citation type="submission" date="2019-05" db="EMBL/GenBank/DDBJ databases">
        <authorList>
            <person name="Lee S.D."/>
        </authorList>
    </citation>
    <scope>NUCLEOTIDE SEQUENCE [LARGE SCALE GENOMIC DNA]</scope>
    <source>
        <strain evidence="4 5">YC2-7</strain>
    </source>
</reference>
<evidence type="ECO:0000256" key="1">
    <source>
        <dbReference type="ARBA" id="ARBA00023125"/>
    </source>
</evidence>
<dbReference type="SUPFAM" id="SSF56349">
    <property type="entry name" value="DNA breaking-rejoining enzymes"/>
    <property type="match status" value="1"/>
</dbReference>
<dbReference type="Pfam" id="PF00589">
    <property type="entry name" value="Phage_integrase"/>
    <property type="match status" value="1"/>
</dbReference>
<reference evidence="4 5" key="2">
    <citation type="submission" date="2020-06" db="EMBL/GenBank/DDBJ databases">
        <title>Antribacter stalactiti gen. nov., sp. nov., a new member of the family Nacardiaceae isolated from a cave.</title>
        <authorList>
            <person name="Kim I.S."/>
        </authorList>
    </citation>
    <scope>NUCLEOTIDE SEQUENCE [LARGE SCALE GENOMIC DNA]</scope>
    <source>
        <strain evidence="4 5">YC2-7</strain>
    </source>
</reference>
<comment type="caution">
    <text evidence="4">The sequence shown here is derived from an EMBL/GenBank/DDBJ whole genome shotgun (WGS) entry which is preliminary data.</text>
</comment>
<dbReference type="InterPro" id="IPR050090">
    <property type="entry name" value="Tyrosine_recombinase_XerCD"/>
</dbReference>
<dbReference type="CDD" id="cd00397">
    <property type="entry name" value="DNA_BRE_C"/>
    <property type="match status" value="1"/>
</dbReference>
<proteinExistence type="predicted"/>
<dbReference type="Gene3D" id="1.10.150.130">
    <property type="match status" value="1"/>
</dbReference>
<dbReference type="InterPro" id="IPR010998">
    <property type="entry name" value="Integrase_recombinase_N"/>
</dbReference>
<dbReference type="AlphaFoldDB" id="A0A848KHZ1"/>
<evidence type="ECO:0000313" key="4">
    <source>
        <dbReference type="EMBL" id="NMN95850.1"/>
    </source>
</evidence>
<evidence type="ECO:0000256" key="2">
    <source>
        <dbReference type="ARBA" id="ARBA00023172"/>
    </source>
</evidence>
<dbReference type="PANTHER" id="PTHR30349">
    <property type="entry name" value="PHAGE INTEGRASE-RELATED"/>
    <property type="match status" value="1"/>
</dbReference>
<evidence type="ECO:0000259" key="3">
    <source>
        <dbReference type="PROSITE" id="PS51898"/>
    </source>
</evidence>
<protein>
    <submittedName>
        <fullName evidence="4">Site-specific integrase</fullName>
    </submittedName>
</protein>
<dbReference type="PROSITE" id="PS51898">
    <property type="entry name" value="TYR_RECOMBINASE"/>
    <property type="match status" value="1"/>
</dbReference>
<gene>
    <name evidence="4" type="ORF">FGL95_12470</name>
</gene>
<dbReference type="InterPro" id="IPR011010">
    <property type="entry name" value="DNA_brk_join_enz"/>
</dbReference>
<dbReference type="GO" id="GO:0003677">
    <property type="term" value="F:DNA binding"/>
    <property type="evidence" value="ECO:0007669"/>
    <property type="project" value="UniProtKB-KW"/>
</dbReference>
<dbReference type="GO" id="GO:0015074">
    <property type="term" value="P:DNA integration"/>
    <property type="evidence" value="ECO:0007669"/>
    <property type="project" value="InterPro"/>
</dbReference>
<keyword evidence="2" id="KW-0233">DNA recombination</keyword>
<accession>A0A848KHZ1</accession>
<name>A0A848KHZ1_9NOCA</name>
<dbReference type="Proteomes" id="UP000535543">
    <property type="component" value="Unassembled WGS sequence"/>
</dbReference>
<dbReference type="PANTHER" id="PTHR30349:SF81">
    <property type="entry name" value="TYROSINE RECOMBINASE XERC"/>
    <property type="match status" value="1"/>
</dbReference>